<proteinExistence type="predicted"/>
<keyword evidence="6" id="KW-1185">Reference proteome</keyword>
<feature type="transmembrane region" description="Helical" evidence="3">
    <location>
        <begin position="12"/>
        <end position="31"/>
    </location>
</feature>
<evidence type="ECO:0000256" key="3">
    <source>
        <dbReference type="SAM" id="Phobius"/>
    </source>
</evidence>
<dbReference type="Pfam" id="PF00015">
    <property type="entry name" value="MCPsignal"/>
    <property type="match status" value="1"/>
</dbReference>
<evidence type="ECO:0000256" key="2">
    <source>
        <dbReference type="PROSITE-ProRule" id="PRU00284"/>
    </source>
</evidence>
<keyword evidence="3" id="KW-0812">Transmembrane</keyword>
<feature type="transmembrane region" description="Helical" evidence="3">
    <location>
        <begin position="65"/>
        <end position="82"/>
    </location>
</feature>
<dbReference type="RefSeq" id="WP_213484532.1">
    <property type="nucleotide sequence ID" value="NZ_CAJRAY010000044.1"/>
</dbReference>
<keyword evidence="3" id="KW-0472">Membrane</keyword>
<feature type="transmembrane region" description="Helical" evidence="3">
    <location>
        <begin position="37"/>
        <end position="58"/>
    </location>
</feature>
<keyword evidence="3" id="KW-1133">Transmembrane helix</keyword>
<dbReference type="EMBL" id="CAJRAY010000044">
    <property type="protein sequence ID" value="CAG5086704.1"/>
    <property type="molecule type" value="Genomic_DNA"/>
</dbReference>
<evidence type="ECO:0000259" key="4">
    <source>
        <dbReference type="PROSITE" id="PS50111"/>
    </source>
</evidence>
<gene>
    <name evidence="5" type="primary">txxe 2072-tarH</name>
    <name evidence="5" type="ORF">TXXE_10150</name>
</gene>
<feature type="transmembrane region" description="Helical" evidence="3">
    <location>
        <begin position="109"/>
        <end position="126"/>
    </location>
</feature>
<dbReference type="Proteomes" id="UP000681526">
    <property type="component" value="Unassembled WGS sequence"/>
</dbReference>
<dbReference type="PROSITE" id="PS50111">
    <property type="entry name" value="CHEMOTAXIS_TRANSDUC_2"/>
    <property type="match status" value="1"/>
</dbReference>
<dbReference type="PANTHER" id="PTHR32089">
    <property type="entry name" value="METHYL-ACCEPTING CHEMOTAXIS PROTEIN MCPB"/>
    <property type="match status" value="1"/>
</dbReference>
<evidence type="ECO:0000313" key="5">
    <source>
        <dbReference type="EMBL" id="CAG5086704.1"/>
    </source>
</evidence>
<dbReference type="SUPFAM" id="SSF58104">
    <property type="entry name" value="Methyl-accepting chemotaxis protein (MCP) signaling domain"/>
    <property type="match status" value="1"/>
</dbReference>
<accession>A0ABM8V4B5</accession>
<feature type="domain" description="Methyl-accepting transducer" evidence="4">
    <location>
        <begin position="205"/>
        <end position="455"/>
    </location>
</feature>
<protein>
    <submittedName>
        <fullName evidence="5">Methyl-accepting chemotaxis protein MCP</fullName>
    </submittedName>
</protein>
<name>A0ABM8V4B5_THEXY</name>
<evidence type="ECO:0000313" key="6">
    <source>
        <dbReference type="Proteomes" id="UP000681526"/>
    </source>
</evidence>
<evidence type="ECO:0000256" key="1">
    <source>
        <dbReference type="ARBA" id="ARBA00023224"/>
    </source>
</evidence>
<dbReference type="PANTHER" id="PTHR32089:SF112">
    <property type="entry name" value="LYSOZYME-LIKE PROTEIN-RELATED"/>
    <property type="match status" value="1"/>
</dbReference>
<sequence length="489" mass="53667">MNAAETLHRRNKLLVNIIWGMLLLGIAVDFMTDAPQASIIALAVVGIIACGAATLMTYKRWLPNYVMYFIPVIITVLTLLLAVTDPIITTYFLVFVNLAVMTLYNNFRALVFTGMLGLGLSVYLFLSPYKEEMFTNNSPITITLYLFMIAVPLIASSRFSEGLQREADLQREQAIEERNRMRELNAKISSSLQALNAFSSNLKENITSTSTISQEVTKAFTEMSSSIEAQTRGIGEINGSIQAVEQAVGELAERSDAMKELAGQAVILMNSGREDALRLSDDMNRVNEMIDRTAAIMTELNQYNEAIHEIVAAINHLSEQTHLLSLNAAIEAARAGEHGRGFAVVSHEIRKLAETSQQSTQEIADILERIRLKSDEAAGQVRLGQQMIVESHHAAKRMADTIGTLAGDVEHLAEQSVRVQASAGDVFRQYRNIAESVAFIAEATESNMAAVEEMAASMTTQDERINNVKESYLQLDGLAAELNRVGGGG</sequence>
<dbReference type="SMART" id="SM00283">
    <property type="entry name" value="MA"/>
    <property type="match status" value="1"/>
</dbReference>
<reference evidence="5 6" key="1">
    <citation type="submission" date="2021-04" db="EMBL/GenBank/DDBJ databases">
        <authorList>
            <person name="Rakotoarivonina H."/>
        </authorList>
    </citation>
    <scope>NUCLEOTIDE SEQUENCE [LARGE SCALE GENOMIC DNA]</scope>
    <source>
        <strain evidence="5 6">XE</strain>
    </source>
</reference>
<feature type="transmembrane region" description="Helical" evidence="3">
    <location>
        <begin position="138"/>
        <end position="155"/>
    </location>
</feature>
<keyword evidence="1 2" id="KW-0807">Transducer</keyword>
<dbReference type="Gene3D" id="1.10.287.950">
    <property type="entry name" value="Methyl-accepting chemotaxis protein"/>
    <property type="match status" value="1"/>
</dbReference>
<comment type="caution">
    <text evidence="5">The sequence shown here is derived from an EMBL/GenBank/DDBJ whole genome shotgun (WGS) entry which is preliminary data.</text>
</comment>
<organism evidence="5 6">
    <name type="scientific">Thermobacillus xylanilyticus</name>
    <dbReference type="NCBI Taxonomy" id="76633"/>
    <lineage>
        <taxon>Bacteria</taxon>
        <taxon>Bacillati</taxon>
        <taxon>Bacillota</taxon>
        <taxon>Bacilli</taxon>
        <taxon>Bacillales</taxon>
        <taxon>Paenibacillaceae</taxon>
        <taxon>Thermobacillus</taxon>
    </lineage>
</organism>
<dbReference type="InterPro" id="IPR004089">
    <property type="entry name" value="MCPsignal_dom"/>
</dbReference>